<sequence length="324" mass="36726">MNKEFHYWITGVLACKAGFTDEQVKVISYSSQYVDDNDESIDVFNDEMEPLPCYRSTITQSMNPMLPRTDMMHIYPIFHFIPGDQAKASSRKDKNRHVLNTTPDSSYARAIIDRAVAVFRSDSPTGIYRLGIATHAYADTWAHQNFAGCKDDFNAFADVPLPNIGHADAVHHPDWVAHRWTDSRLQNPEIDNNVRFLAAAKAIYAVFRSARGEEVQQDAWNELKEKLIGIWQGTYSGGTETGGDERVARYREIVPFLPDYDGRLLQDSTLRTEYVPVPGSDNFANRRMWKNGIDPESSPWYLFQEAAKGHVDDAKTILQGLLTA</sequence>
<dbReference type="PROSITE" id="PS51257">
    <property type="entry name" value="PROKAR_LIPOPROTEIN"/>
    <property type="match status" value="1"/>
</dbReference>
<evidence type="ECO:0000313" key="2">
    <source>
        <dbReference type="Proteomes" id="UP000831485"/>
    </source>
</evidence>
<organism evidence="1 2">
    <name type="scientific">Geomonas paludis</name>
    <dbReference type="NCBI Taxonomy" id="2740185"/>
    <lineage>
        <taxon>Bacteria</taxon>
        <taxon>Pseudomonadati</taxon>
        <taxon>Thermodesulfobacteriota</taxon>
        <taxon>Desulfuromonadia</taxon>
        <taxon>Geobacterales</taxon>
        <taxon>Geobacteraceae</taxon>
        <taxon>Geomonas</taxon>
    </lineage>
</organism>
<dbReference type="EMBL" id="CP096574">
    <property type="protein sequence ID" value="UPU34775.1"/>
    <property type="molecule type" value="Genomic_DNA"/>
</dbReference>
<keyword evidence="2" id="KW-1185">Reference proteome</keyword>
<evidence type="ECO:0000313" key="1">
    <source>
        <dbReference type="EMBL" id="UPU34775.1"/>
    </source>
</evidence>
<gene>
    <name evidence="1" type="ORF">M1B72_15130</name>
</gene>
<name>A0ABY4L9W3_9BACT</name>
<protein>
    <submittedName>
        <fullName evidence="1">Uncharacterized protein</fullName>
    </submittedName>
</protein>
<dbReference type="InterPro" id="IPR046653">
    <property type="entry name" value="DUF6765"/>
</dbReference>
<reference evidence="1" key="1">
    <citation type="submission" date="2022-04" db="EMBL/GenBank/DDBJ databases">
        <authorList>
            <person name="Liu G."/>
        </authorList>
    </citation>
    <scope>NUCLEOTIDE SEQUENCE</scope>
    <source>
        <strain evidence="1">RG22</strain>
    </source>
</reference>
<dbReference type="Pfam" id="PF20551">
    <property type="entry name" value="DUF6765"/>
    <property type="match status" value="1"/>
</dbReference>
<dbReference type="Proteomes" id="UP000831485">
    <property type="component" value="Chromosome"/>
</dbReference>
<accession>A0ABY4L9W3</accession>
<proteinExistence type="predicted"/>
<dbReference type="RefSeq" id="WP_248646461.1">
    <property type="nucleotide sequence ID" value="NZ_CP096574.1"/>
</dbReference>